<feature type="transmembrane region" description="Helical" evidence="7">
    <location>
        <begin position="64"/>
        <end position="87"/>
    </location>
</feature>
<dbReference type="SUPFAM" id="SSF116726">
    <property type="entry name" value="TrkA C-terminal domain-like"/>
    <property type="match status" value="2"/>
</dbReference>
<feature type="transmembrane region" description="Helical" evidence="7">
    <location>
        <begin position="194"/>
        <end position="213"/>
    </location>
</feature>
<evidence type="ECO:0000256" key="2">
    <source>
        <dbReference type="ARBA" id="ARBA00022448"/>
    </source>
</evidence>
<dbReference type="PANTHER" id="PTHR43652:SF2">
    <property type="entry name" value="BASIC AMINO ACID ANTIPORTER YFCC-RELATED"/>
    <property type="match status" value="1"/>
</dbReference>
<feature type="transmembrane region" description="Helical" evidence="7">
    <location>
        <begin position="497"/>
        <end position="521"/>
    </location>
</feature>
<feature type="transmembrane region" description="Helical" evidence="7">
    <location>
        <begin position="552"/>
        <end position="570"/>
    </location>
</feature>
<evidence type="ECO:0000256" key="4">
    <source>
        <dbReference type="ARBA" id="ARBA00022737"/>
    </source>
</evidence>
<feature type="domain" description="RCK C-terminal" evidence="8">
    <location>
        <begin position="221"/>
        <end position="309"/>
    </location>
</feature>
<dbReference type="Proteomes" id="UP000317839">
    <property type="component" value="Unassembled WGS sequence"/>
</dbReference>
<keyword evidence="10" id="KW-1185">Reference proteome</keyword>
<sequence length="613" mass="65917">MFPEIPNYHALAMLLLTVIALYLFRREDIRLESSCLAVLLLVAIGFEVFPYLQPDGTRLESIDFFYGFGHEALVAVCALMIAGQGLVRTGALEPVGRMLGRLWRASPQLSLLVTLLVAAILSAFMNNTPIVVLLIPILISVSVRNNTSPSGMLMPMGFATLVGGMSTTVGTSTNLLVVAVAAEQGMRKLGLFDFAIPASVAGVVAIIYLWLIAPRMLPQRDSILESAAPRLFTAHLTLEEKGFAVGKTLADLIEHTNGNLKAERIQRLGSQSSDIRIMPMPDVILQAGDRIRVSDTAENLKDYEKSLGAKLFVGKQQVDAEHPLVAEDQQLAEVVVVPGSPLAGSTLKNVRFIDQYQLVAVALHREGKEIDLYKKLGSVSMHVGDILLVQGAREKIAEMKKKGDLLVLDATMDLPHTNKAPIALGIMALVIGLAAIGWLPIAISALLGVMILLVTRCLDWADAGRALSTQVILIVVASLALGEALMKTGGADYLAQLFLFFTKGLPPPVILSALMLLLAILTNIVSNNAAAVIGTPIAISVASQLGLPAEPFVVAVLFGANFSYATPMAYKTNLLVMNAGGYHFADFMRIGIPLALAMWLTLSIFIPFYYDII</sequence>
<dbReference type="Gene3D" id="3.30.70.1450">
    <property type="entry name" value="Regulator of K+ conductance, C-terminal domain"/>
    <property type="match status" value="1"/>
</dbReference>
<feature type="domain" description="RCK C-terminal" evidence="8">
    <location>
        <begin position="319"/>
        <end position="405"/>
    </location>
</feature>
<dbReference type="GO" id="GO:0006813">
    <property type="term" value="P:potassium ion transport"/>
    <property type="evidence" value="ECO:0007669"/>
    <property type="project" value="InterPro"/>
</dbReference>
<dbReference type="InterPro" id="IPR004680">
    <property type="entry name" value="Cit_transptr-like_dom"/>
</dbReference>
<dbReference type="InterPro" id="IPR036721">
    <property type="entry name" value="RCK_C_sf"/>
</dbReference>
<dbReference type="PANTHER" id="PTHR43652">
    <property type="entry name" value="BASIC AMINO ACID ANTIPORTER YFCC-RELATED"/>
    <property type="match status" value="1"/>
</dbReference>
<feature type="transmembrane region" description="Helical" evidence="7">
    <location>
        <begin position="108"/>
        <end position="124"/>
    </location>
</feature>
<evidence type="ECO:0000259" key="8">
    <source>
        <dbReference type="PROSITE" id="PS51202"/>
    </source>
</evidence>
<evidence type="ECO:0000256" key="1">
    <source>
        <dbReference type="ARBA" id="ARBA00004141"/>
    </source>
</evidence>
<comment type="caution">
    <text evidence="9">The sequence shown here is derived from an EMBL/GenBank/DDBJ whole genome shotgun (WGS) entry which is preliminary data.</text>
</comment>
<dbReference type="Pfam" id="PF03600">
    <property type="entry name" value="CitMHS"/>
    <property type="match status" value="1"/>
</dbReference>
<feature type="transmembrane region" description="Helical" evidence="7">
    <location>
        <begin position="6"/>
        <end position="24"/>
    </location>
</feature>
<evidence type="ECO:0000256" key="3">
    <source>
        <dbReference type="ARBA" id="ARBA00022692"/>
    </source>
</evidence>
<evidence type="ECO:0000256" key="6">
    <source>
        <dbReference type="ARBA" id="ARBA00023136"/>
    </source>
</evidence>
<comment type="subcellular location">
    <subcellularLocation>
        <location evidence="1">Membrane</location>
        <topology evidence="1">Multi-pass membrane protein</topology>
    </subcellularLocation>
</comment>
<organism evidence="9 10">
    <name type="scientific">Aliikangiella marina</name>
    <dbReference type="NCBI Taxonomy" id="1712262"/>
    <lineage>
        <taxon>Bacteria</taxon>
        <taxon>Pseudomonadati</taxon>
        <taxon>Pseudomonadota</taxon>
        <taxon>Gammaproteobacteria</taxon>
        <taxon>Oceanospirillales</taxon>
        <taxon>Pleioneaceae</taxon>
        <taxon>Aliikangiella</taxon>
    </lineage>
</organism>
<keyword evidence="5 7" id="KW-1133">Transmembrane helix</keyword>
<keyword evidence="6 7" id="KW-0472">Membrane</keyword>
<gene>
    <name evidence="9" type="ORF">FLL45_19380</name>
</gene>
<keyword evidence="3 7" id="KW-0812">Transmembrane</keyword>
<proteinExistence type="predicted"/>
<dbReference type="GO" id="GO:0005886">
    <property type="term" value="C:plasma membrane"/>
    <property type="evidence" value="ECO:0007669"/>
    <property type="project" value="TreeGrafter"/>
</dbReference>
<dbReference type="PROSITE" id="PS51202">
    <property type="entry name" value="RCK_C"/>
    <property type="match status" value="2"/>
</dbReference>
<name>A0A545T581_9GAMM</name>
<dbReference type="InterPro" id="IPR006037">
    <property type="entry name" value="RCK_C"/>
</dbReference>
<evidence type="ECO:0000313" key="10">
    <source>
        <dbReference type="Proteomes" id="UP000317839"/>
    </source>
</evidence>
<accession>A0A545T581</accession>
<feature type="transmembrane region" description="Helical" evidence="7">
    <location>
        <begin position="158"/>
        <end position="182"/>
    </location>
</feature>
<evidence type="ECO:0000313" key="9">
    <source>
        <dbReference type="EMBL" id="TQV72376.1"/>
    </source>
</evidence>
<feature type="transmembrane region" description="Helical" evidence="7">
    <location>
        <begin position="590"/>
        <end position="610"/>
    </location>
</feature>
<feature type="transmembrane region" description="Helical" evidence="7">
    <location>
        <begin position="36"/>
        <end position="52"/>
    </location>
</feature>
<dbReference type="Pfam" id="PF02080">
    <property type="entry name" value="TrkA_C"/>
    <property type="match status" value="1"/>
</dbReference>
<feature type="transmembrane region" description="Helical" evidence="7">
    <location>
        <begin position="467"/>
        <end position="485"/>
    </location>
</feature>
<dbReference type="AlphaFoldDB" id="A0A545T581"/>
<keyword evidence="4" id="KW-0677">Repeat</keyword>
<dbReference type="GO" id="GO:0008324">
    <property type="term" value="F:monoatomic cation transmembrane transporter activity"/>
    <property type="evidence" value="ECO:0007669"/>
    <property type="project" value="InterPro"/>
</dbReference>
<evidence type="ECO:0000256" key="5">
    <source>
        <dbReference type="ARBA" id="ARBA00022989"/>
    </source>
</evidence>
<reference evidence="9 10" key="1">
    <citation type="submission" date="2019-06" db="EMBL/GenBank/DDBJ databases">
        <title>Draft genome of Aliikangiella marina GYP-15.</title>
        <authorList>
            <person name="Wang G."/>
        </authorList>
    </citation>
    <scope>NUCLEOTIDE SEQUENCE [LARGE SCALE GENOMIC DNA]</scope>
    <source>
        <strain evidence="9 10">GYP-15</strain>
    </source>
</reference>
<dbReference type="InterPro" id="IPR051679">
    <property type="entry name" value="DASS-Related_Transporters"/>
</dbReference>
<keyword evidence="2" id="KW-0813">Transport</keyword>
<protein>
    <submittedName>
        <fullName evidence="9">SLC13 family permease</fullName>
    </submittedName>
</protein>
<feature type="transmembrane region" description="Helical" evidence="7">
    <location>
        <begin position="422"/>
        <end position="455"/>
    </location>
</feature>
<evidence type="ECO:0000256" key="7">
    <source>
        <dbReference type="SAM" id="Phobius"/>
    </source>
</evidence>
<dbReference type="EMBL" id="VIKR01000005">
    <property type="protein sequence ID" value="TQV72376.1"/>
    <property type="molecule type" value="Genomic_DNA"/>
</dbReference>
<dbReference type="OrthoDB" id="9809303at2"/>